<name>A0AAJ0FPU9_9PEZI</name>
<evidence type="ECO:0000313" key="1">
    <source>
        <dbReference type="EMBL" id="KAK1770549.1"/>
    </source>
</evidence>
<dbReference type="GeneID" id="85307364"/>
<sequence>KRIYITTSSSIVYPNLIGKATVPIVSPDSQKVEMVLNYAIHVFTFPINIFSSKQLYQARSYLQHNKVVASDSKILTKLDIPKQGFFMTVYRQPKPL</sequence>
<proteinExistence type="predicted"/>
<dbReference type="RefSeq" id="XP_060286762.1">
    <property type="nucleotide sequence ID" value="XM_060424177.1"/>
</dbReference>
<protein>
    <submittedName>
        <fullName evidence="1">Uncharacterized protein</fullName>
    </submittedName>
</protein>
<accession>A0AAJ0FPU9</accession>
<dbReference type="AlphaFoldDB" id="A0AAJ0FPU9"/>
<keyword evidence="2" id="KW-1185">Reference proteome</keyword>
<gene>
    <name evidence="1" type="ORF">QBC33DRAFT_440084</name>
</gene>
<feature type="non-terminal residue" evidence="1">
    <location>
        <position position="96"/>
    </location>
</feature>
<reference evidence="1" key="1">
    <citation type="submission" date="2023-06" db="EMBL/GenBank/DDBJ databases">
        <title>Genome-scale phylogeny and comparative genomics of the fungal order Sordariales.</title>
        <authorList>
            <consortium name="Lawrence Berkeley National Laboratory"/>
            <person name="Hensen N."/>
            <person name="Bonometti L."/>
            <person name="Westerberg I."/>
            <person name="Brannstrom I.O."/>
            <person name="Guillou S."/>
            <person name="Cros-Aarteil S."/>
            <person name="Calhoun S."/>
            <person name="Haridas S."/>
            <person name="Kuo A."/>
            <person name="Mondo S."/>
            <person name="Pangilinan J."/>
            <person name="Riley R."/>
            <person name="Labutti K."/>
            <person name="Andreopoulos B."/>
            <person name="Lipzen A."/>
            <person name="Chen C."/>
            <person name="Yanf M."/>
            <person name="Daum C."/>
            <person name="Ng V."/>
            <person name="Clum A."/>
            <person name="Steindorff A."/>
            <person name="Ohm R."/>
            <person name="Martin F."/>
            <person name="Silar P."/>
            <person name="Natvig D."/>
            <person name="Lalanne C."/>
            <person name="Gautier V."/>
            <person name="Ament-Velasquez S.L."/>
            <person name="Kruys A."/>
            <person name="Hutchinson M.I."/>
            <person name="Powell A.J."/>
            <person name="Barry K."/>
            <person name="Miller A.N."/>
            <person name="Grigoriev I.V."/>
            <person name="Debuchy R."/>
            <person name="Gladieux P."/>
            <person name="Thoren M.H."/>
            <person name="Johannesson H."/>
        </authorList>
    </citation>
    <scope>NUCLEOTIDE SEQUENCE</scope>
    <source>
        <strain evidence="1">8032-3</strain>
    </source>
</reference>
<comment type="caution">
    <text evidence="1">The sequence shown here is derived from an EMBL/GenBank/DDBJ whole genome shotgun (WGS) entry which is preliminary data.</text>
</comment>
<dbReference type="Proteomes" id="UP001244011">
    <property type="component" value="Unassembled WGS sequence"/>
</dbReference>
<dbReference type="EMBL" id="MU839000">
    <property type="protein sequence ID" value="KAK1770549.1"/>
    <property type="molecule type" value="Genomic_DNA"/>
</dbReference>
<organism evidence="1 2">
    <name type="scientific">Phialemonium atrogriseum</name>
    <dbReference type="NCBI Taxonomy" id="1093897"/>
    <lineage>
        <taxon>Eukaryota</taxon>
        <taxon>Fungi</taxon>
        <taxon>Dikarya</taxon>
        <taxon>Ascomycota</taxon>
        <taxon>Pezizomycotina</taxon>
        <taxon>Sordariomycetes</taxon>
        <taxon>Sordariomycetidae</taxon>
        <taxon>Cephalothecales</taxon>
        <taxon>Cephalothecaceae</taxon>
        <taxon>Phialemonium</taxon>
    </lineage>
</organism>
<feature type="non-terminal residue" evidence="1">
    <location>
        <position position="1"/>
    </location>
</feature>
<evidence type="ECO:0000313" key="2">
    <source>
        <dbReference type="Proteomes" id="UP001244011"/>
    </source>
</evidence>